<dbReference type="GO" id="GO:0003824">
    <property type="term" value="F:catalytic activity"/>
    <property type="evidence" value="ECO:0007669"/>
    <property type="project" value="UniProtKB-ARBA"/>
</dbReference>
<dbReference type="SUPFAM" id="SSF48208">
    <property type="entry name" value="Six-hairpin glycosidases"/>
    <property type="match status" value="1"/>
</dbReference>
<comment type="caution">
    <text evidence="2">The sequence shown here is derived from an EMBL/GenBank/DDBJ whole genome shotgun (WGS) entry which is preliminary data.</text>
</comment>
<reference evidence="2 3" key="1">
    <citation type="submission" date="2024-02" db="EMBL/GenBank/DDBJ databases">
        <title>De novo assembly and annotation of 12 fungi associated with fruit tree decline syndrome in Ontario, Canada.</title>
        <authorList>
            <person name="Sulman M."/>
            <person name="Ellouze W."/>
            <person name="Ilyukhin E."/>
        </authorList>
    </citation>
    <scope>NUCLEOTIDE SEQUENCE [LARGE SCALE GENOMIC DNA]</scope>
    <source>
        <strain evidence="2 3">M11/M66-122</strain>
    </source>
</reference>
<sequence>MVPLWSPETLQLARDTNRLLFVSIGFAACHWCYVMERESFDDFSIAKMLNGYFIPVKVDREERPDIDRQYMGFLQETTGGGGWPLNVFVTPDLEPVFGGTYWPGPKVNPPGRGACFVQILEIMSNMWKNQEDKCRESGRAAVKQLRQVMETEYRTVHARDEEDVLELEVLRDSYLHYRAKFDTKFGGFGDQPKFPVPTHLGHLLKLASYPLPVREAVGEDTCEDARHMALKTLECMARGGIKDQTGHGFARYSVARDWSLPHFEKMPVLNHPNYPSGHANELYRLNDNAQLLSLFVDAWLVKRLPLFEEMACDVAEYLTARPMASPLGGIHASEAAHSLPGTDNKRLQDGAYFLWTMDEFKSILTEEEVGVCATYWKVKEGGNTEKRHDSHGDYQGKNTLCVLEETADIARKLNKSQYDIRRIISNAKQKLLAYRDESRQGPALDDKILTAWNGLAISGLARAGVVFNDTFYISAAVKAATCIKENLFHGDSGTLKRFYREGPGEIPGFADDYAFLIAGLIDLYGATFDDKWLSFADTLQRTQIDQFWDVDNHAFFTTQADQPDILIRSKDGVDNAEPSINGVSASNLFRLAALLNDTGYEKKAKQTLVAHAGAIRGFPAGYSGMMSSLIASKLGMGNLVVSGQGAGVDAMVRRYHESVTPRHTLVRIGMDTQSEWLCRRNTFVGNSDPQLGMVQLCESGVCTILSKEDIEKLFLD</sequence>
<dbReference type="EMBL" id="JAKJXP020000075">
    <property type="protein sequence ID" value="KAK7749286.1"/>
    <property type="molecule type" value="Genomic_DNA"/>
</dbReference>
<evidence type="ECO:0000313" key="2">
    <source>
        <dbReference type="EMBL" id="KAK7749286.1"/>
    </source>
</evidence>
<dbReference type="PIRSF" id="PIRSF006402">
    <property type="entry name" value="UCP006402_thioredoxin"/>
    <property type="match status" value="1"/>
</dbReference>
<dbReference type="InterPro" id="IPR004879">
    <property type="entry name" value="Ssp411-like_TRX"/>
</dbReference>
<dbReference type="PANTHER" id="PTHR42899:SF1">
    <property type="entry name" value="SPERMATOGENESIS-ASSOCIATED PROTEIN 20"/>
    <property type="match status" value="1"/>
</dbReference>
<dbReference type="Gene3D" id="3.40.30.10">
    <property type="entry name" value="Glutaredoxin"/>
    <property type="match status" value="1"/>
</dbReference>
<proteinExistence type="predicted"/>
<organism evidence="2 3">
    <name type="scientific">Diatrype stigma</name>
    <dbReference type="NCBI Taxonomy" id="117547"/>
    <lineage>
        <taxon>Eukaryota</taxon>
        <taxon>Fungi</taxon>
        <taxon>Dikarya</taxon>
        <taxon>Ascomycota</taxon>
        <taxon>Pezizomycotina</taxon>
        <taxon>Sordariomycetes</taxon>
        <taxon>Xylariomycetidae</taxon>
        <taxon>Xylariales</taxon>
        <taxon>Diatrypaceae</taxon>
        <taxon>Diatrype</taxon>
    </lineage>
</organism>
<dbReference type="CDD" id="cd02955">
    <property type="entry name" value="SSP411"/>
    <property type="match status" value="1"/>
</dbReference>
<dbReference type="AlphaFoldDB" id="A0AAN9YM32"/>
<dbReference type="Pfam" id="PF03190">
    <property type="entry name" value="Thioredox_DsbH"/>
    <property type="match status" value="1"/>
</dbReference>
<accession>A0AAN9YM32</accession>
<protein>
    <recommendedName>
        <fullName evidence="1">Spermatogenesis-associated protein 20-like TRX domain-containing protein</fullName>
    </recommendedName>
</protein>
<keyword evidence="3" id="KW-1185">Reference proteome</keyword>
<dbReference type="SUPFAM" id="SSF52833">
    <property type="entry name" value="Thioredoxin-like"/>
    <property type="match status" value="1"/>
</dbReference>
<dbReference type="PANTHER" id="PTHR42899">
    <property type="entry name" value="SPERMATOGENESIS-ASSOCIATED PROTEIN 20"/>
    <property type="match status" value="1"/>
</dbReference>
<evidence type="ECO:0000313" key="3">
    <source>
        <dbReference type="Proteomes" id="UP001320420"/>
    </source>
</evidence>
<dbReference type="InterPro" id="IPR012341">
    <property type="entry name" value="6hp_glycosidase-like_sf"/>
</dbReference>
<feature type="domain" description="Spermatogenesis-associated protein 20-like TRX" evidence="1">
    <location>
        <begin position="5"/>
        <end position="145"/>
    </location>
</feature>
<name>A0AAN9YM32_9PEZI</name>
<dbReference type="GO" id="GO:0005975">
    <property type="term" value="P:carbohydrate metabolic process"/>
    <property type="evidence" value="ECO:0007669"/>
    <property type="project" value="InterPro"/>
</dbReference>
<dbReference type="Gene3D" id="1.50.10.10">
    <property type="match status" value="1"/>
</dbReference>
<dbReference type="InterPro" id="IPR036249">
    <property type="entry name" value="Thioredoxin-like_sf"/>
</dbReference>
<gene>
    <name evidence="2" type="ORF">SLS62_008255</name>
</gene>
<dbReference type="InterPro" id="IPR008928">
    <property type="entry name" value="6-hairpin_glycosidase_sf"/>
</dbReference>
<dbReference type="InterPro" id="IPR024705">
    <property type="entry name" value="Ssp411"/>
</dbReference>
<dbReference type="Proteomes" id="UP001320420">
    <property type="component" value="Unassembled WGS sequence"/>
</dbReference>
<evidence type="ECO:0000259" key="1">
    <source>
        <dbReference type="Pfam" id="PF03190"/>
    </source>
</evidence>